<evidence type="ECO:0000313" key="1">
    <source>
        <dbReference type="EMBL" id="OAQ22004.1"/>
    </source>
</evidence>
<proteinExistence type="predicted"/>
<accession>A0A197JC07</accession>
<gene>
    <name evidence="1" type="ORF">K457DRAFT_1882856</name>
</gene>
<dbReference type="EMBL" id="KV442314">
    <property type="protein sequence ID" value="OAQ22004.1"/>
    <property type="molecule type" value="Genomic_DNA"/>
</dbReference>
<organism evidence="1 2">
    <name type="scientific">Linnemannia elongata AG-77</name>
    <dbReference type="NCBI Taxonomy" id="1314771"/>
    <lineage>
        <taxon>Eukaryota</taxon>
        <taxon>Fungi</taxon>
        <taxon>Fungi incertae sedis</taxon>
        <taxon>Mucoromycota</taxon>
        <taxon>Mortierellomycotina</taxon>
        <taxon>Mortierellomycetes</taxon>
        <taxon>Mortierellales</taxon>
        <taxon>Mortierellaceae</taxon>
        <taxon>Linnemannia</taxon>
    </lineage>
</organism>
<sequence>MRGLVMENHVGMEPDPENDALVALIRRLRPDVAQKQSFGGYLPYLANTNFGYLNRSTRTTSRSRLRAAVIVVWIC</sequence>
<reference evidence="1 2" key="1">
    <citation type="submission" date="2016-05" db="EMBL/GenBank/DDBJ databases">
        <title>Genome sequencing reveals origins of a unique bacterial endosymbiosis in the earliest lineages of terrestrial Fungi.</title>
        <authorList>
            <consortium name="DOE Joint Genome Institute"/>
            <person name="Uehling J."/>
            <person name="Gryganskyi A."/>
            <person name="Hameed K."/>
            <person name="Tschaplinski T."/>
            <person name="Misztal P."/>
            <person name="Wu S."/>
            <person name="Desiro A."/>
            <person name="Vande Pol N."/>
            <person name="Du Z.-Y."/>
            <person name="Zienkiewicz A."/>
            <person name="Zienkiewicz K."/>
            <person name="Morin E."/>
            <person name="Tisserant E."/>
            <person name="Splivallo R."/>
            <person name="Hainaut M."/>
            <person name="Henrissat B."/>
            <person name="Ohm R."/>
            <person name="Kuo A."/>
            <person name="Yan J."/>
            <person name="Lipzen A."/>
            <person name="Nolan M."/>
            <person name="Labutti K."/>
            <person name="Barry K."/>
            <person name="Goldstein A."/>
            <person name="Labbe J."/>
            <person name="Schadt C."/>
            <person name="Tuskan G."/>
            <person name="Grigoriev I."/>
            <person name="Martin F."/>
            <person name="Vilgalys R."/>
            <person name="Bonito G."/>
        </authorList>
    </citation>
    <scope>NUCLEOTIDE SEQUENCE [LARGE SCALE GENOMIC DNA]</scope>
    <source>
        <strain evidence="1 2">AG-77</strain>
    </source>
</reference>
<protein>
    <submittedName>
        <fullName evidence="1">Uncharacterized protein</fullName>
    </submittedName>
</protein>
<evidence type="ECO:0000313" key="2">
    <source>
        <dbReference type="Proteomes" id="UP000078512"/>
    </source>
</evidence>
<keyword evidence="2" id="KW-1185">Reference proteome</keyword>
<dbReference type="AlphaFoldDB" id="A0A197JC07"/>
<dbReference type="Proteomes" id="UP000078512">
    <property type="component" value="Unassembled WGS sequence"/>
</dbReference>
<name>A0A197JC07_9FUNG</name>